<keyword evidence="12" id="KW-0251">Elongation factor</keyword>
<evidence type="ECO:0000313" key="12">
    <source>
        <dbReference type="EMBL" id="CAB4007648.1"/>
    </source>
</evidence>
<keyword evidence="6" id="KW-0678">Repressor</keyword>
<evidence type="ECO:0000256" key="6">
    <source>
        <dbReference type="ARBA" id="ARBA00022491"/>
    </source>
</evidence>
<comment type="similarity">
    <text evidence="3">Belongs to the RRM NELF-E family.</text>
</comment>
<gene>
    <name evidence="12" type="ORF">PACLA_8A038017</name>
</gene>
<evidence type="ECO:0000256" key="7">
    <source>
        <dbReference type="ARBA" id="ARBA00022884"/>
    </source>
</evidence>
<reference evidence="12" key="1">
    <citation type="submission" date="2020-04" db="EMBL/GenBank/DDBJ databases">
        <authorList>
            <person name="Alioto T."/>
            <person name="Alioto T."/>
            <person name="Gomez Garrido J."/>
        </authorList>
    </citation>
    <scope>NUCLEOTIDE SEQUENCE</scope>
    <source>
        <strain evidence="12">A484AB</strain>
    </source>
</reference>
<feature type="compositionally biased region" description="Basic and acidic residues" evidence="11">
    <location>
        <begin position="87"/>
        <end position="111"/>
    </location>
</feature>
<evidence type="ECO:0000256" key="8">
    <source>
        <dbReference type="ARBA" id="ARBA00023015"/>
    </source>
</evidence>
<dbReference type="GO" id="GO:0032021">
    <property type="term" value="C:NELF complex"/>
    <property type="evidence" value="ECO:0007669"/>
    <property type="project" value="InterPro"/>
</dbReference>
<comment type="caution">
    <text evidence="12">The sequence shown here is derived from an EMBL/GenBank/DDBJ whole genome shotgun (WGS) entry which is preliminary data.</text>
</comment>
<dbReference type="SUPFAM" id="SSF54928">
    <property type="entry name" value="RNA-binding domain, RBD"/>
    <property type="match status" value="1"/>
</dbReference>
<dbReference type="PANTHER" id="PTHR17250:SF0">
    <property type="entry name" value="NEGATIVE ELONGATION FACTOR E"/>
    <property type="match status" value="1"/>
</dbReference>
<sequence length="111" mass="13107">GNTIFIKGYGLTEEIVRNQFHKFGTVTDVRFERDRFGFVTYKTSDEAEKAVNEMNGERVENVNVHVSYARRQYHNDRGDIPISSRDSPPRDHHEEPPKVNRELQKYDDDFF</sequence>
<evidence type="ECO:0000256" key="2">
    <source>
        <dbReference type="ARBA" id="ARBA00004286"/>
    </source>
</evidence>
<dbReference type="InterPro" id="IPR000504">
    <property type="entry name" value="RRM_dom"/>
</dbReference>
<dbReference type="InterPro" id="IPR035979">
    <property type="entry name" value="RBD_domain_sf"/>
</dbReference>
<dbReference type="EMBL" id="CACRXK020005865">
    <property type="protein sequence ID" value="CAB4007648.1"/>
    <property type="molecule type" value="Genomic_DNA"/>
</dbReference>
<evidence type="ECO:0000313" key="13">
    <source>
        <dbReference type="Proteomes" id="UP001152795"/>
    </source>
</evidence>
<evidence type="ECO:0000256" key="3">
    <source>
        <dbReference type="ARBA" id="ARBA00006120"/>
    </source>
</evidence>
<evidence type="ECO:0000256" key="5">
    <source>
        <dbReference type="ARBA" id="ARBA00022454"/>
    </source>
</evidence>
<evidence type="ECO:0000256" key="10">
    <source>
        <dbReference type="ARBA" id="ARBA00023242"/>
    </source>
</evidence>
<dbReference type="AlphaFoldDB" id="A0A6S7J2W3"/>
<accession>A0A6S7J2W3</accession>
<keyword evidence="13" id="KW-1185">Reference proteome</keyword>
<dbReference type="SMART" id="SM00360">
    <property type="entry name" value="RRM"/>
    <property type="match status" value="1"/>
</dbReference>
<dbReference type="GO" id="GO:0005694">
    <property type="term" value="C:chromosome"/>
    <property type="evidence" value="ECO:0007669"/>
    <property type="project" value="UniProtKB-SubCell"/>
</dbReference>
<keyword evidence="10" id="KW-0539">Nucleus</keyword>
<evidence type="ECO:0000256" key="4">
    <source>
        <dbReference type="ARBA" id="ARBA00014464"/>
    </source>
</evidence>
<evidence type="ECO:0000256" key="9">
    <source>
        <dbReference type="ARBA" id="ARBA00023163"/>
    </source>
</evidence>
<name>A0A6S7J2W3_PARCT</name>
<dbReference type="InterPro" id="IPR012677">
    <property type="entry name" value="Nucleotide-bd_a/b_plait_sf"/>
</dbReference>
<protein>
    <recommendedName>
        <fullName evidence="4">Negative elongation factor E</fullName>
    </recommendedName>
</protein>
<dbReference type="Proteomes" id="UP001152795">
    <property type="component" value="Unassembled WGS sequence"/>
</dbReference>
<dbReference type="Pfam" id="PF00076">
    <property type="entry name" value="RRM_1"/>
    <property type="match status" value="1"/>
</dbReference>
<keyword evidence="9" id="KW-0804">Transcription</keyword>
<evidence type="ECO:0000256" key="1">
    <source>
        <dbReference type="ARBA" id="ARBA00004123"/>
    </source>
</evidence>
<organism evidence="12 13">
    <name type="scientific">Paramuricea clavata</name>
    <name type="common">Red gorgonian</name>
    <name type="synonym">Violescent sea-whip</name>
    <dbReference type="NCBI Taxonomy" id="317549"/>
    <lineage>
        <taxon>Eukaryota</taxon>
        <taxon>Metazoa</taxon>
        <taxon>Cnidaria</taxon>
        <taxon>Anthozoa</taxon>
        <taxon>Octocorallia</taxon>
        <taxon>Malacalcyonacea</taxon>
        <taxon>Plexauridae</taxon>
        <taxon>Paramuricea</taxon>
    </lineage>
</organism>
<dbReference type="OrthoDB" id="378874at2759"/>
<keyword evidence="7" id="KW-0694">RNA-binding</keyword>
<dbReference type="InterPro" id="IPR033102">
    <property type="entry name" value="NELFE"/>
</dbReference>
<keyword evidence="5" id="KW-0158">Chromosome</keyword>
<keyword evidence="8" id="KW-0805">Transcription regulation</keyword>
<feature type="region of interest" description="Disordered" evidence="11">
    <location>
        <begin position="70"/>
        <end position="111"/>
    </location>
</feature>
<dbReference type="Gene3D" id="3.30.70.330">
    <property type="match status" value="1"/>
</dbReference>
<comment type="subcellular location">
    <subcellularLocation>
        <location evidence="2">Chromosome</location>
    </subcellularLocation>
    <subcellularLocation>
        <location evidence="1">Nucleus</location>
    </subcellularLocation>
</comment>
<dbReference type="GO" id="GO:0034244">
    <property type="term" value="P:negative regulation of transcription elongation by RNA polymerase II"/>
    <property type="evidence" value="ECO:0007669"/>
    <property type="project" value="TreeGrafter"/>
</dbReference>
<dbReference type="PANTHER" id="PTHR17250">
    <property type="entry name" value="NEGATIVE ELONGATION FACTOR E"/>
    <property type="match status" value="1"/>
</dbReference>
<dbReference type="GO" id="GO:0003746">
    <property type="term" value="F:translation elongation factor activity"/>
    <property type="evidence" value="ECO:0007669"/>
    <property type="project" value="UniProtKB-KW"/>
</dbReference>
<dbReference type="GO" id="GO:0003723">
    <property type="term" value="F:RNA binding"/>
    <property type="evidence" value="ECO:0007669"/>
    <property type="project" value="UniProtKB-UniRule"/>
</dbReference>
<proteinExistence type="inferred from homology"/>
<evidence type="ECO:0000256" key="11">
    <source>
        <dbReference type="SAM" id="MobiDB-lite"/>
    </source>
</evidence>
<dbReference type="PROSITE" id="PS50102">
    <property type="entry name" value="RRM"/>
    <property type="match status" value="1"/>
</dbReference>
<keyword evidence="12" id="KW-0648">Protein biosynthesis</keyword>
<feature type="non-terminal residue" evidence="12">
    <location>
        <position position="1"/>
    </location>
</feature>